<keyword evidence="5" id="KW-0963">Cytoplasm</keyword>
<dbReference type="Proteomes" id="UP000000437">
    <property type="component" value="Chromosome 5"/>
</dbReference>
<comment type="similarity">
    <text evidence="4">Belongs to the protein-tyrosine phosphatase family. Non-receptor class dual specificity subfamily.</text>
</comment>
<evidence type="ECO:0000259" key="14">
    <source>
        <dbReference type="PROSITE" id="PS50054"/>
    </source>
</evidence>
<dbReference type="OrthoDB" id="285418at2759"/>
<keyword evidence="7" id="KW-0378">Hydrolase</keyword>
<keyword evidence="8" id="KW-0904">Protein phosphatase</keyword>
<evidence type="ECO:0000313" key="18">
    <source>
        <dbReference type="Proteomes" id="UP000000437"/>
    </source>
</evidence>
<evidence type="ECO:0000313" key="16">
    <source>
        <dbReference type="EMBL" id="AAI22125.1"/>
    </source>
</evidence>
<dbReference type="InterPro" id="IPR020422">
    <property type="entry name" value="TYR_PHOSPHATASE_DUAL_dom"/>
</dbReference>
<dbReference type="SMART" id="SM00195">
    <property type="entry name" value="DSPc"/>
    <property type="match status" value="1"/>
</dbReference>
<proteinExistence type="evidence at transcript level"/>
<keyword evidence="11" id="KW-0539">Nucleus</keyword>
<dbReference type="InterPro" id="IPR020420">
    <property type="entry name" value="Atypical_DUSP_subfamB"/>
</dbReference>
<dbReference type="GO" id="GO:0004722">
    <property type="term" value="F:protein serine/threonine phosphatase activity"/>
    <property type="evidence" value="ECO:0007669"/>
    <property type="project" value="UniProtKB-EC"/>
</dbReference>
<evidence type="ECO:0000259" key="15">
    <source>
        <dbReference type="PROSITE" id="PS50056"/>
    </source>
</evidence>
<dbReference type="GeneID" id="751678"/>
<evidence type="ECO:0000256" key="10">
    <source>
        <dbReference type="ARBA" id="ARBA00023136"/>
    </source>
</evidence>
<organism evidence="16">
    <name type="scientific">Danio rerio</name>
    <name type="common">Zebrafish</name>
    <name type="synonym">Brachydanio rerio</name>
    <dbReference type="NCBI Taxonomy" id="7955"/>
    <lineage>
        <taxon>Eukaryota</taxon>
        <taxon>Metazoa</taxon>
        <taxon>Chordata</taxon>
        <taxon>Craniata</taxon>
        <taxon>Vertebrata</taxon>
        <taxon>Euteleostomi</taxon>
        <taxon>Actinopterygii</taxon>
        <taxon>Neopterygii</taxon>
        <taxon>Teleostei</taxon>
        <taxon>Ostariophysi</taxon>
        <taxon>Cypriniformes</taxon>
        <taxon>Danionidae</taxon>
        <taxon>Danioninae</taxon>
        <taxon>Danio</taxon>
    </lineage>
</organism>
<dbReference type="PROSITE" id="PS00383">
    <property type="entry name" value="TYR_PHOSPHATASE_1"/>
    <property type="match status" value="1"/>
</dbReference>
<evidence type="ECO:0000256" key="4">
    <source>
        <dbReference type="ARBA" id="ARBA00008601"/>
    </source>
</evidence>
<evidence type="ECO:0000256" key="11">
    <source>
        <dbReference type="ARBA" id="ARBA00023242"/>
    </source>
</evidence>
<dbReference type="Bgee" id="ENSDARG00000067564">
    <property type="expression patterns" value="Expressed in mature ovarian follicle and 21 other cell types or tissues"/>
</dbReference>
<accession>Q0P4E3</accession>
<dbReference type="PANTHER" id="PTHR46495">
    <property type="entry name" value="DUAL SPECIFICITY PROTEIN PHOSPHATASE 21"/>
    <property type="match status" value="1"/>
</dbReference>
<evidence type="ECO:0000256" key="3">
    <source>
        <dbReference type="ARBA" id="ARBA00004637"/>
    </source>
</evidence>
<evidence type="ECO:0000256" key="1">
    <source>
        <dbReference type="ARBA" id="ARBA00004123"/>
    </source>
</evidence>
<dbReference type="Pfam" id="PF00782">
    <property type="entry name" value="DSPc"/>
    <property type="match status" value="1"/>
</dbReference>
<evidence type="ECO:0000256" key="8">
    <source>
        <dbReference type="ARBA" id="ARBA00022912"/>
    </source>
</evidence>
<evidence type="ECO:0000256" key="5">
    <source>
        <dbReference type="ARBA" id="ARBA00022490"/>
    </source>
</evidence>
<dbReference type="EMBL" id="BX510999">
    <property type="status" value="NOT_ANNOTATED_CDS"/>
    <property type="molecule type" value="Genomic_DNA"/>
</dbReference>
<reference evidence="19" key="5">
    <citation type="submission" date="2025-04" db="UniProtKB">
        <authorList>
            <consortium name="RefSeq"/>
        </authorList>
    </citation>
    <scope>IDENTIFICATION</scope>
</reference>
<dbReference type="GO" id="GO:0017017">
    <property type="term" value="F:MAP kinase tyrosine/serine/threonine phosphatase activity"/>
    <property type="evidence" value="ECO:0007669"/>
    <property type="project" value="InterPro"/>
</dbReference>
<dbReference type="KEGG" id="dre:751678"/>
<dbReference type="SUPFAM" id="SSF52799">
    <property type="entry name" value="(Phosphotyrosine protein) phosphatases II"/>
    <property type="match status" value="1"/>
</dbReference>
<keyword evidence="9" id="KW-0496">Mitochondrion</keyword>
<reference evidence="16" key="1">
    <citation type="submission" date="2006-08" db="EMBL/GenBank/DDBJ databases">
        <authorList>
            <consortium name="NIH - Zebrafish Gene Collection (ZGC) project"/>
        </authorList>
    </citation>
    <scope>NUCLEOTIDE SEQUENCE [LARGE SCALE MRNA]</scope>
    <source>
        <tissue evidence="16">Testis</tissue>
    </source>
</reference>
<dbReference type="Gene3D" id="3.90.190.10">
    <property type="entry name" value="Protein tyrosine phosphatase superfamily"/>
    <property type="match status" value="1"/>
</dbReference>
<dbReference type="Ensembl" id="ENSDART00000097251.4">
    <property type="protein sequence ID" value="ENSDARP00000088022.3"/>
    <property type="gene ID" value="ENSDARG00000067564.4"/>
</dbReference>
<sequence length="182" mass="20298">MSSGSSSSLGGFAQVTDHLFIGTSKTASDSRILQSLHITCIINSTQNTHSSDTHLPSAHYMQIPVPDDPSCRLSEYFHSVSDKIQQVSEERGRVLLHCNAGVSRSASLCLAFLIKHHRLTLREAHQMLKAKRPIIRPNNGFWSQLVEFELSIHGRNTVRMIDSPVGIIPDLYERETRGLIPL</sequence>
<dbReference type="AlphaFoldDB" id="Q0P4E3"/>
<dbReference type="GO" id="GO:0005634">
    <property type="term" value="C:nucleus"/>
    <property type="evidence" value="ECO:0007669"/>
    <property type="project" value="UniProtKB-SubCell"/>
</dbReference>
<evidence type="ECO:0000256" key="9">
    <source>
        <dbReference type="ARBA" id="ARBA00023128"/>
    </source>
</evidence>
<evidence type="ECO:0000313" key="19">
    <source>
        <dbReference type="RefSeq" id="NP_001038858.1"/>
    </source>
</evidence>
<reference evidence="17 18" key="3">
    <citation type="journal article" date="2013" name="Nature">
        <title>The zebrafish reference genome sequence and its relationship to the human genome.</title>
        <authorList>
            <consortium name="Genome Reference Consortium Zebrafish"/>
            <person name="Howe K."/>
            <person name="Clark M.D."/>
            <person name="Torroja C.F."/>
            <person name="Torrance J."/>
            <person name="Berthelot C."/>
            <person name="Muffato M."/>
            <person name="Collins J.E."/>
            <person name="Humphray S."/>
            <person name="McLaren K."/>
            <person name="Matthews L."/>
            <person name="McLaren S."/>
            <person name="Sealy I."/>
            <person name="Caccamo M."/>
            <person name="Churcher C."/>
            <person name="Scott C."/>
            <person name="Barrett J.C."/>
            <person name="Koch R."/>
            <person name="Rauch G.J."/>
            <person name="White S."/>
            <person name="Chow W."/>
            <person name="Kilian B."/>
            <person name="Quintais L.T."/>
            <person name="Guerra-Assuncao J.A."/>
            <person name="Zhou Y."/>
            <person name="Gu Y."/>
            <person name="Yen J."/>
            <person name="Vogel J.H."/>
            <person name="Eyre T."/>
            <person name="Redmond S."/>
            <person name="Banerjee R."/>
            <person name="Chi J."/>
            <person name="Fu B."/>
            <person name="Langley E."/>
            <person name="Maguire S.F."/>
            <person name="Laird G.K."/>
            <person name="Lloyd D."/>
            <person name="Kenyon E."/>
            <person name="Donaldson S."/>
            <person name="Sehra H."/>
            <person name="Almeida-King J."/>
            <person name="Loveland J."/>
            <person name="Trevanion S."/>
            <person name="Jones M."/>
            <person name="Quail M."/>
            <person name="Willey D."/>
            <person name="Hunt A."/>
            <person name="Burton J."/>
            <person name="Sims S."/>
            <person name="McLay K."/>
            <person name="Plumb B."/>
            <person name="Davis J."/>
            <person name="Clee C."/>
            <person name="Oliver K."/>
            <person name="Clark R."/>
            <person name="Riddle C."/>
            <person name="Elliot D."/>
            <person name="Eliott D."/>
            <person name="Threadgold G."/>
            <person name="Harden G."/>
            <person name="Ware D."/>
            <person name="Begum S."/>
            <person name="Mortimore B."/>
            <person name="Mortimer B."/>
            <person name="Kerry G."/>
            <person name="Heath P."/>
            <person name="Phillimore B."/>
            <person name="Tracey A."/>
            <person name="Corby N."/>
            <person name="Dunn M."/>
            <person name="Johnson C."/>
            <person name="Wood J."/>
            <person name="Clark S."/>
            <person name="Pelan S."/>
            <person name="Griffiths G."/>
            <person name="Smith M."/>
            <person name="Glithero R."/>
            <person name="Howden P."/>
            <person name="Barker N."/>
            <person name="Lloyd C."/>
            <person name="Stevens C."/>
            <person name="Harley J."/>
            <person name="Holt K."/>
            <person name="Panagiotidis G."/>
            <person name="Lovell J."/>
            <person name="Beasley H."/>
            <person name="Henderson C."/>
            <person name="Gordon D."/>
            <person name="Auger K."/>
            <person name="Wright D."/>
            <person name="Collins J."/>
            <person name="Raisen C."/>
            <person name="Dyer L."/>
            <person name="Leung K."/>
            <person name="Robertson L."/>
            <person name="Ambridge K."/>
            <person name="Leongamornlert D."/>
            <person name="McGuire S."/>
            <person name="Gilderthorp R."/>
            <person name="Griffiths C."/>
            <person name="Manthravadi D."/>
            <person name="Nichol S."/>
            <person name="Barker G."/>
            <person name="Whitehead S."/>
            <person name="Kay M."/>
            <person name="Brown J."/>
            <person name="Murnane C."/>
            <person name="Gray E."/>
            <person name="Humphries M."/>
            <person name="Sycamore N."/>
            <person name="Barker D."/>
            <person name="Saunders D."/>
            <person name="Wallis J."/>
            <person name="Babbage A."/>
            <person name="Hammond S."/>
            <person name="Mashreghi-Mohammadi M."/>
            <person name="Barr L."/>
            <person name="Martin S."/>
            <person name="Wray P."/>
            <person name="Ellington A."/>
            <person name="Matthews N."/>
            <person name="Ellwood M."/>
            <person name="Woodmansey R."/>
            <person name="Clark G."/>
            <person name="Cooper J."/>
            <person name="Cooper J."/>
            <person name="Tromans A."/>
            <person name="Grafham D."/>
            <person name="Skuce C."/>
            <person name="Pandian R."/>
            <person name="Andrews R."/>
            <person name="Harrison E."/>
            <person name="Kimberley A."/>
            <person name="Garnett J."/>
            <person name="Fosker N."/>
            <person name="Hall R."/>
            <person name="Garner P."/>
            <person name="Kelly D."/>
            <person name="Bird C."/>
            <person name="Palmer S."/>
            <person name="Gehring I."/>
            <person name="Berger A."/>
            <person name="Dooley C.M."/>
            <person name="Ersan-Urun Z."/>
            <person name="Eser C."/>
            <person name="Geiger H."/>
            <person name="Geisler M."/>
            <person name="Karotki L."/>
            <person name="Kirn A."/>
            <person name="Konantz J."/>
            <person name="Konantz M."/>
            <person name="Oberlander M."/>
            <person name="Rudolph-Geiger S."/>
            <person name="Teucke M."/>
            <person name="Lanz C."/>
            <person name="Raddatz G."/>
            <person name="Osoegawa K."/>
            <person name="Zhu B."/>
            <person name="Rapp A."/>
            <person name="Widaa S."/>
            <person name="Langford C."/>
            <person name="Yang F."/>
            <person name="Schuster S.C."/>
            <person name="Carter N.P."/>
            <person name="Harrow J."/>
            <person name="Ning Z."/>
            <person name="Herrero J."/>
            <person name="Searle S.M."/>
            <person name="Enright A."/>
            <person name="Geisler R."/>
            <person name="Plasterk R.H."/>
            <person name="Lee C."/>
            <person name="Westerfield M."/>
            <person name="de Jong P.J."/>
            <person name="Zon L.I."/>
            <person name="Postlethwait J.H."/>
            <person name="Nusslein-Volhard C."/>
            <person name="Hubbard T.J."/>
            <person name="Roest Crollius H."/>
            <person name="Rogers J."/>
            <person name="Stemple D.L."/>
        </authorList>
    </citation>
    <scope>NUCLEOTIDE SEQUENCE [LARGE SCALE GENOMIC DNA]</scope>
    <source>
        <strain evidence="17">Tuebingen</strain>
    </source>
</reference>
<feature type="domain" description="Tyrosine-protein phosphatase" evidence="14">
    <location>
        <begin position="11"/>
        <end position="154"/>
    </location>
</feature>
<keyword evidence="10" id="KW-0472">Membrane</keyword>
<dbReference type="PROSITE" id="PS50054">
    <property type="entry name" value="TYR_PHOSPHATASE_DUAL"/>
    <property type="match status" value="1"/>
</dbReference>
<dbReference type="PRINTS" id="PR01908">
    <property type="entry name" value="ADSPHPHTASE"/>
</dbReference>
<dbReference type="GeneTree" id="ENSGT00940000164527"/>
<comment type="catalytic activity">
    <reaction evidence="13">
        <text>O-phospho-L-threonyl-[protein] + H2O = L-threonyl-[protein] + phosphate</text>
        <dbReference type="Rhea" id="RHEA:47004"/>
        <dbReference type="Rhea" id="RHEA-COMP:11060"/>
        <dbReference type="Rhea" id="RHEA-COMP:11605"/>
        <dbReference type="ChEBI" id="CHEBI:15377"/>
        <dbReference type="ChEBI" id="CHEBI:30013"/>
        <dbReference type="ChEBI" id="CHEBI:43474"/>
        <dbReference type="ChEBI" id="CHEBI:61977"/>
        <dbReference type="EC" id="3.1.3.16"/>
    </reaction>
</comment>
<dbReference type="InterPro" id="IPR016130">
    <property type="entry name" value="Tyr_Pase_AS"/>
</dbReference>
<dbReference type="HOGENOM" id="CLU_027074_3_2_1"/>
<dbReference type="OMA" id="SHVFTYN"/>
<gene>
    <name evidence="19" type="primary">si:ch211-157p22.9</name>
    <name evidence="16 19 20" type="ORF">zgc:153044</name>
</gene>
<dbReference type="GO" id="GO:0005743">
    <property type="term" value="C:mitochondrial inner membrane"/>
    <property type="evidence" value="ECO:0007669"/>
    <property type="project" value="UniProtKB-SubCell"/>
</dbReference>
<dbReference type="ZFIN" id="ZDB-GENE-060825-247">
    <property type="gene designation" value="zgc:153044"/>
</dbReference>
<evidence type="ECO:0000256" key="12">
    <source>
        <dbReference type="ARBA" id="ARBA00047761"/>
    </source>
</evidence>
<reference evidence="17" key="2">
    <citation type="submission" date="2012-02" db="UniProtKB">
        <authorList>
            <consortium name="Ensembl"/>
        </authorList>
    </citation>
    <scope>IDENTIFICATION</scope>
    <source>
        <strain evidence="17">Tuebingen</strain>
    </source>
</reference>
<dbReference type="AGR" id="ZFIN:ZDB-GENE-060825-247"/>
<dbReference type="eggNOG" id="KOG1718">
    <property type="taxonomic scope" value="Eukaryota"/>
</dbReference>
<dbReference type="PaxDb" id="7955-ENSDARP00000088022"/>
<evidence type="ECO:0000256" key="2">
    <source>
        <dbReference type="ARBA" id="ARBA00004496"/>
    </source>
</evidence>
<keyword evidence="6" id="KW-0999">Mitochondrion inner membrane</keyword>
<keyword evidence="18" id="KW-1185">Reference proteome</keyword>
<dbReference type="RefSeq" id="NP_001038858.1">
    <property type="nucleotide sequence ID" value="NM_001045393.1"/>
</dbReference>
<dbReference type="PRO" id="PR:Q0P4E3"/>
<evidence type="ECO:0000256" key="7">
    <source>
        <dbReference type="ARBA" id="ARBA00022801"/>
    </source>
</evidence>
<dbReference type="InterPro" id="IPR000340">
    <property type="entry name" value="Dual-sp_phosphatase_cat-dom"/>
</dbReference>
<evidence type="ECO:0000313" key="17">
    <source>
        <dbReference type="Ensembl" id="ENSDARP00000088022"/>
    </source>
</evidence>
<accession>A0A8M1N9H0</accession>
<dbReference type="SMR" id="Q0P4E3"/>
<dbReference type="InterPro" id="IPR029021">
    <property type="entry name" value="Prot-tyrosine_phosphatase-like"/>
</dbReference>
<feature type="domain" description="Tyrosine specific protein phosphatases" evidence="15">
    <location>
        <begin position="74"/>
        <end position="133"/>
    </location>
</feature>
<reference evidence="19" key="4">
    <citation type="journal article" date="2015" name="Nat. Commun.">
        <title>RFX transcription factors are essential for hearing in mice.</title>
        <authorList>
            <person name="Elkon R."/>
            <person name="Milon B."/>
            <person name="Morrison L."/>
            <person name="Shah M."/>
            <person name="Vijayakumar S."/>
            <person name="Racherla M."/>
            <person name="Leitch C.C."/>
            <person name="Silipino L."/>
            <person name="Hadi S."/>
            <person name="Weiss-Gayet M."/>
            <person name="Barras E."/>
            <person name="Schmid C.D."/>
            <person name="Ait-Lounis A."/>
            <person name="Barnes A."/>
            <person name="Song Y."/>
            <person name="Eisenman D.J."/>
            <person name="Eliyahu E."/>
            <person name="Frolenkov G.I."/>
            <person name="Strome S.E."/>
            <person name="Durand B."/>
            <person name="Zaghloul N.A."/>
            <person name="Jones S.M."/>
            <person name="Reith W."/>
            <person name="Hertzano R."/>
        </authorList>
    </citation>
    <scope>NUCLEOTIDE SEQUENCE</scope>
</reference>
<evidence type="ECO:0000256" key="6">
    <source>
        <dbReference type="ARBA" id="ARBA00022792"/>
    </source>
</evidence>
<evidence type="ECO:0000313" key="20">
    <source>
        <dbReference type="ZFIN" id="ZDB-GENE-060825-247"/>
    </source>
</evidence>
<comment type="subcellular location">
    <subcellularLocation>
        <location evidence="2">Cytoplasm</location>
    </subcellularLocation>
    <subcellularLocation>
        <location evidence="3">Mitochondrion inner membrane</location>
        <topology evidence="3">Peripheral membrane protein</topology>
    </subcellularLocation>
    <subcellularLocation>
        <location evidence="1">Nucleus</location>
    </subcellularLocation>
</comment>
<protein>
    <submittedName>
        <fullName evidence="19">Uncharacterized protein LOC751678</fullName>
    </submittedName>
    <submittedName>
        <fullName evidence="16 17">Zgc:153044</fullName>
    </submittedName>
</protein>
<comment type="catalytic activity">
    <reaction evidence="12">
        <text>O-phospho-L-seryl-[protein] + H2O = L-seryl-[protein] + phosphate</text>
        <dbReference type="Rhea" id="RHEA:20629"/>
        <dbReference type="Rhea" id="RHEA-COMP:9863"/>
        <dbReference type="Rhea" id="RHEA-COMP:11604"/>
        <dbReference type="ChEBI" id="CHEBI:15377"/>
        <dbReference type="ChEBI" id="CHEBI:29999"/>
        <dbReference type="ChEBI" id="CHEBI:43474"/>
        <dbReference type="ChEBI" id="CHEBI:83421"/>
        <dbReference type="EC" id="3.1.3.16"/>
    </reaction>
</comment>
<dbReference type="CDD" id="cd14514">
    <property type="entry name" value="DUSP14-like"/>
    <property type="match status" value="1"/>
</dbReference>
<dbReference type="EMBL" id="BC122124">
    <property type="protein sequence ID" value="AAI22125.1"/>
    <property type="molecule type" value="mRNA"/>
</dbReference>
<dbReference type="PANTHER" id="PTHR46495:SF1">
    <property type="entry name" value="DUAL SPECIFICITY PHOSPHATASE 21"/>
    <property type="match status" value="1"/>
</dbReference>
<name>Q0P4E3_DANRE</name>
<dbReference type="InterPro" id="IPR000387">
    <property type="entry name" value="Tyr_Pase_dom"/>
</dbReference>
<dbReference type="PRINTS" id="PR01910">
    <property type="entry name" value="ADSPHPHTASEB"/>
</dbReference>
<dbReference type="PROSITE" id="PS50056">
    <property type="entry name" value="TYR_PHOSPHATASE_2"/>
    <property type="match status" value="1"/>
</dbReference>
<evidence type="ECO:0000256" key="13">
    <source>
        <dbReference type="ARBA" id="ARBA00048336"/>
    </source>
</evidence>